<keyword evidence="4" id="KW-1185">Reference proteome</keyword>
<evidence type="ECO:0000313" key="3">
    <source>
        <dbReference type="EMBL" id="SFD74475.1"/>
    </source>
</evidence>
<sequence>MRTTLRLIGVTAACAAALAIGSPAFAGGHGDHASSNAYGGNGIGGNGGLGVNAASGISALSSGDGGNASAGTGGLGQGGDASSIAGN</sequence>
<name>A0ABY1DYS7_9PSEU</name>
<protein>
    <submittedName>
        <fullName evidence="3">Uncharacterized protein</fullName>
    </submittedName>
</protein>
<comment type="caution">
    <text evidence="3">The sequence shown here is derived from an EMBL/GenBank/DDBJ whole genome shotgun (WGS) entry which is preliminary data.</text>
</comment>
<proteinExistence type="predicted"/>
<feature type="region of interest" description="Disordered" evidence="1">
    <location>
        <begin position="63"/>
        <end position="87"/>
    </location>
</feature>
<feature type="chain" id="PRO_5047192801" evidence="2">
    <location>
        <begin position="27"/>
        <end position="87"/>
    </location>
</feature>
<evidence type="ECO:0000256" key="2">
    <source>
        <dbReference type="SAM" id="SignalP"/>
    </source>
</evidence>
<dbReference type="EMBL" id="FOME01000006">
    <property type="protein sequence ID" value="SFD74475.1"/>
    <property type="molecule type" value="Genomic_DNA"/>
</dbReference>
<gene>
    <name evidence="3" type="ORF">SAMN05216506_106116</name>
</gene>
<feature type="signal peptide" evidence="2">
    <location>
        <begin position="1"/>
        <end position="26"/>
    </location>
</feature>
<keyword evidence="2" id="KW-0732">Signal</keyword>
<evidence type="ECO:0000256" key="1">
    <source>
        <dbReference type="SAM" id="MobiDB-lite"/>
    </source>
</evidence>
<feature type="compositionally biased region" description="Gly residues" evidence="1">
    <location>
        <begin position="63"/>
        <end position="79"/>
    </location>
</feature>
<organism evidence="3 4">
    <name type="scientific">Saccharopolyspora kobensis</name>
    <dbReference type="NCBI Taxonomy" id="146035"/>
    <lineage>
        <taxon>Bacteria</taxon>
        <taxon>Bacillati</taxon>
        <taxon>Actinomycetota</taxon>
        <taxon>Actinomycetes</taxon>
        <taxon>Pseudonocardiales</taxon>
        <taxon>Pseudonocardiaceae</taxon>
        <taxon>Saccharopolyspora</taxon>
    </lineage>
</organism>
<reference evidence="3 4" key="1">
    <citation type="submission" date="2016-10" db="EMBL/GenBank/DDBJ databases">
        <authorList>
            <person name="Varghese N."/>
            <person name="Submissions S."/>
        </authorList>
    </citation>
    <scope>NUCLEOTIDE SEQUENCE [LARGE SCALE GENOMIC DNA]</scope>
    <source>
        <strain evidence="3 4">CGMCC 4.3529</strain>
    </source>
</reference>
<accession>A0ABY1DYS7</accession>
<evidence type="ECO:0000313" key="4">
    <source>
        <dbReference type="Proteomes" id="UP000199690"/>
    </source>
</evidence>
<dbReference type="RefSeq" id="WP_093353234.1">
    <property type="nucleotide sequence ID" value="NZ_FNVB01000002.1"/>
</dbReference>
<dbReference type="Proteomes" id="UP000199690">
    <property type="component" value="Unassembled WGS sequence"/>
</dbReference>